<evidence type="ECO:0000256" key="3">
    <source>
        <dbReference type="ARBA" id="ARBA00022629"/>
    </source>
</evidence>
<dbReference type="PANTHER" id="PTHR18964">
    <property type="entry name" value="ROK (REPRESSOR, ORF, KINASE) FAMILY"/>
    <property type="match status" value="1"/>
</dbReference>
<gene>
    <name evidence="4" type="ORF">EJC50_08985</name>
</gene>
<dbReference type="Proteomes" id="UP000272528">
    <property type="component" value="Chromosome"/>
</dbReference>
<dbReference type="InterPro" id="IPR043129">
    <property type="entry name" value="ATPase_NBD"/>
</dbReference>
<dbReference type="PANTHER" id="PTHR18964:SF149">
    <property type="entry name" value="BIFUNCTIONAL UDP-N-ACETYLGLUCOSAMINE 2-EPIMERASE_N-ACETYLMANNOSAMINE KINASE"/>
    <property type="match status" value="1"/>
</dbReference>
<dbReference type="InterPro" id="IPR000600">
    <property type="entry name" value="ROK"/>
</dbReference>
<dbReference type="OrthoDB" id="9796533at2"/>
<reference evidence="5" key="1">
    <citation type="submission" date="2018-12" db="EMBL/GenBank/DDBJ databases">
        <title>Genome sequence of Peanibacillus sp.</title>
        <authorList>
            <person name="Subramani G."/>
            <person name="Srinivasan S."/>
            <person name="Kim M.K."/>
        </authorList>
    </citation>
    <scope>NUCLEOTIDE SEQUENCE [LARGE SCALE GENOMIC DNA]</scope>
    <source>
        <strain evidence="5">18JY67-1</strain>
    </source>
</reference>
<dbReference type="Gene3D" id="1.10.10.10">
    <property type="entry name" value="Winged helix-like DNA-binding domain superfamily/Winged helix DNA-binding domain"/>
    <property type="match status" value="1"/>
</dbReference>
<keyword evidence="5" id="KW-1185">Reference proteome</keyword>
<dbReference type="KEGG" id="palb:EJC50_08985"/>
<keyword evidence="3" id="KW-0859">Xylose metabolism</keyword>
<dbReference type="InterPro" id="IPR036390">
    <property type="entry name" value="WH_DNA-bd_sf"/>
</dbReference>
<comment type="similarity">
    <text evidence="2">Belongs to the ROK (NagC/XylR) family.</text>
</comment>
<dbReference type="AlphaFoldDB" id="A0A3Q8X9S1"/>
<evidence type="ECO:0000256" key="1">
    <source>
        <dbReference type="ARBA" id="ARBA00002486"/>
    </source>
</evidence>
<keyword evidence="3" id="KW-0119">Carbohydrate metabolism</keyword>
<comment type="function">
    <text evidence="1">Transcriptional repressor of xylose-utilizing enzymes.</text>
</comment>
<name>A0A3Q8X9S1_9BACL</name>
<sequence>MESRVATPKERIYARIAESGGTISKAELLAADQLTNSTLTRLLDDLVADGLIIETGFGPSSGGRKPILYRINPDYRYIFGLEISRFSSTLGLFDMALNPKSLVRWWMDETMKPEALVAHAAGLMKRLLKDHGIRAEQILGIGIGAVGPLDRSHGIILRPLYFAAEGWTDVPICQMFEQATGHPAILENGANTALMGEIGASHEPRSEHALYVHAGISLRAAMMTNGRIVHGKYDTEGSIGQMIVHSDGPRLHENGNYGALEAFCSVPALEREARMNAKRGSSSLCERYGVSQERINYEVLLKALNDDEPTVKQSFQQAATYLGIGLANLINLYHPELVLLGGVLMNSSPDFYRIATETALGNTYYAPDYAPRFSKGSLAEDAVVTGAALNVRHRLEIG</sequence>
<organism evidence="4 5">
    <name type="scientific">Paenibacillus albus</name>
    <dbReference type="NCBI Taxonomy" id="2495582"/>
    <lineage>
        <taxon>Bacteria</taxon>
        <taxon>Bacillati</taxon>
        <taxon>Bacillota</taxon>
        <taxon>Bacilli</taxon>
        <taxon>Bacillales</taxon>
        <taxon>Paenibacillaceae</taxon>
        <taxon>Paenibacillus</taxon>
    </lineage>
</organism>
<proteinExistence type="inferred from homology"/>
<protein>
    <submittedName>
        <fullName evidence="4">ROK family transcriptional regulator</fullName>
    </submittedName>
</protein>
<evidence type="ECO:0000313" key="4">
    <source>
        <dbReference type="EMBL" id="AZN43613.1"/>
    </source>
</evidence>
<dbReference type="SUPFAM" id="SSF46785">
    <property type="entry name" value="Winged helix' DNA-binding domain"/>
    <property type="match status" value="1"/>
</dbReference>
<evidence type="ECO:0000256" key="2">
    <source>
        <dbReference type="ARBA" id="ARBA00006479"/>
    </source>
</evidence>
<evidence type="ECO:0000313" key="5">
    <source>
        <dbReference type="Proteomes" id="UP000272528"/>
    </source>
</evidence>
<dbReference type="InterPro" id="IPR036388">
    <property type="entry name" value="WH-like_DNA-bd_sf"/>
</dbReference>
<dbReference type="Gene3D" id="3.30.420.40">
    <property type="match status" value="2"/>
</dbReference>
<dbReference type="Pfam" id="PF00480">
    <property type="entry name" value="ROK"/>
    <property type="match status" value="1"/>
</dbReference>
<dbReference type="SUPFAM" id="SSF53067">
    <property type="entry name" value="Actin-like ATPase domain"/>
    <property type="match status" value="1"/>
</dbReference>
<accession>A0A3Q8X9S1</accession>
<dbReference type="EMBL" id="CP034437">
    <property type="protein sequence ID" value="AZN43613.1"/>
    <property type="molecule type" value="Genomic_DNA"/>
</dbReference>
<dbReference type="GO" id="GO:0042732">
    <property type="term" value="P:D-xylose metabolic process"/>
    <property type="evidence" value="ECO:0007669"/>
    <property type="project" value="UniProtKB-KW"/>
</dbReference>